<accession>A0A0D8HM61</accession>
<comment type="caution">
    <text evidence="1">The sequence shown here is derived from an EMBL/GenBank/DDBJ whole genome shotgun (WGS) entry which is preliminary data.</text>
</comment>
<evidence type="ECO:0000313" key="1">
    <source>
        <dbReference type="EMBL" id="KJF18171.1"/>
    </source>
</evidence>
<dbReference type="EMBL" id="JXYS01000023">
    <property type="protein sequence ID" value="KJF18171.1"/>
    <property type="molecule type" value="Genomic_DNA"/>
</dbReference>
<keyword evidence="2" id="KW-1185">Reference proteome</keyword>
<gene>
    <name evidence="1" type="ORF">AXFE_09160</name>
</gene>
<dbReference type="Proteomes" id="UP000032360">
    <property type="component" value="Unassembled WGS sequence"/>
</dbReference>
<dbReference type="RefSeq" id="WP_052604675.1">
    <property type="nucleotide sequence ID" value="NZ_JXYS01000023.1"/>
</dbReference>
<dbReference type="AlphaFoldDB" id="A0A0D8HM61"/>
<organism evidence="1 2">
    <name type="scientific">Acidithrix ferrooxidans</name>
    <dbReference type="NCBI Taxonomy" id="1280514"/>
    <lineage>
        <taxon>Bacteria</taxon>
        <taxon>Bacillati</taxon>
        <taxon>Actinomycetota</taxon>
        <taxon>Acidimicrobiia</taxon>
        <taxon>Acidimicrobiales</taxon>
        <taxon>Acidimicrobiaceae</taxon>
        <taxon>Acidithrix</taxon>
    </lineage>
</organism>
<evidence type="ECO:0000313" key="2">
    <source>
        <dbReference type="Proteomes" id="UP000032360"/>
    </source>
</evidence>
<proteinExistence type="predicted"/>
<name>A0A0D8HM61_9ACTN</name>
<protein>
    <submittedName>
        <fullName evidence="1">Uncharacterized protein</fullName>
    </submittedName>
</protein>
<sequence length="131" mass="14481">MPQLIIAAGKPYLVMQPEHRADLENLVSLLRSGGLSADLQITEYDPGRRGISFNQAEAVAIYIGGAMTVTVIANLTNDIYDRVKNWAIARFLAKVKNDPNGLHRPETFTIYGPDNEILKSWTIDDGGEHES</sequence>
<dbReference type="OrthoDB" id="9992507at2"/>
<reference evidence="1 2" key="1">
    <citation type="submission" date="2015-01" db="EMBL/GenBank/DDBJ databases">
        <title>Draft genome of the acidophilic iron oxidizer Acidithrix ferrooxidans strain Py-F3.</title>
        <authorList>
            <person name="Poehlein A."/>
            <person name="Eisen S."/>
            <person name="Schloemann M."/>
            <person name="Johnson B.D."/>
            <person name="Daniel R."/>
            <person name="Muehling M."/>
        </authorList>
    </citation>
    <scope>NUCLEOTIDE SEQUENCE [LARGE SCALE GENOMIC DNA]</scope>
    <source>
        <strain evidence="1 2">Py-F3</strain>
    </source>
</reference>